<keyword evidence="2" id="KW-1185">Reference proteome</keyword>
<dbReference type="EMBL" id="SPHZ02000005">
    <property type="protein sequence ID" value="KAF0919821.1"/>
    <property type="molecule type" value="Genomic_DNA"/>
</dbReference>
<dbReference type="Proteomes" id="UP000479710">
    <property type="component" value="Unassembled WGS sequence"/>
</dbReference>
<reference evidence="1 2" key="1">
    <citation type="submission" date="2019-11" db="EMBL/GenBank/DDBJ databases">
        <title>Whole genome sequence of Oryza granulata.</title>
        <authorList>
            <person name="Li W."/>
        </authorList>
    </citation>
    <scope>NUCLEOTIDE SEQUENCE [LARGE SCALE GENOMIC DNA]</scope>
    <source>
        <strain evidence="2">cv. Menghai</strain>
        <tissue evidence="1">Leaf</tissue>
    </source>
</reference>
<comment type="caution">
    <text evidence="1">The sequence shown here is derived from an EMBL/GenBank/DDBJ whole genome shotgun (WGS) entry which is preliminary data.</text>
</comment>
<protein>
    <submittedName>
        <fullName evidence="1">Uncharacterized protein</fullName>
    </submittedName>
</protein>
<evidence type="ECO:0000313" key="1">
    <source>
        <dbReference type="EMBL" id="KAF0919821.1"/>
    </source>
</evidence>
<feature type="non-terminal residue" evidence="1">
    <location>
        <position position="1"/>
    </location>
</feature>
<sequence>SDTAMELLGEISSESPSLHDFFSEGLKAAGFDVYRKVCSLHCNTRHSEVKGILVHNQLAIASFDGRLAVLKRKSVLQIGSPHESYLAIF</sequence>
<dbReference type="AlphaFoldDB" id="A0A6G1E586"/>
<gene>
    <name evidence="1" type="ORF">E2562_031680</name>
</gene>
<accession>A0A6G1E586</accession>
<organism evidence="1 2">
    <name type="scientific">Oryza meyeriana var. granulata</name>
    <dbReference type="NCBI Taxonomy" id="110450"/>
    <lineage>
        <taxon>Eukaryota</taxon>
        <taxon>Viridiplantae</taxon>
        <taxon>Streptophyta</taxon>
        <taxon>Embryophyta</taxon>
        <taxon>Tracheophyta</taxon>
        <taxon>Spermatophyta</taxon>
        <taxon>Magnoliopsida</taxon>
        <taxon>Liliopsida</taxon>
        <taxon>Poales</taxon>
        <taxon>Poaceae</taxon>
        <taxon>BOP clade</taxon>
        <taxon>Oryzoideae</taxon>
        <taxon>Oryzeae</taxon>
        <taxon>Oryzinae</taxon>
        <taxon>Oryza</taxon>
        <taxon>Oryza meyeriana</taxon>
    </lineage>
</organism>
<proteinExistence type="predicted"/>
<name>A0A6G1E586_9ORYZ</name>
<evidence type="ECO:0000313" key="2">
    <source>
        <dbReference type="Proteomes" id="UP000479710"/>
    </source>
</evidence>